<feature type="compositionally biased region" description="Basic and acidic residues" evidence="1">
    <location>
        <begin position="235"/>
        <end position="246"/>
    </location>
</feature>
<evidence type="ECO:0000256" key="1">
    <source>
        <dbReference type="SAM" id="MobiDB-lite"/>
    </source>
</evidence>
<proteinExistence type="predicted"/>
<evidence type="ECO:0000313" key="2">
    <source>
        <dbReference type="EMBL" id="SDM80088.1"/>
    </source>
</evidence>
<gene>
    <name evidence="2" type="ORF">SAMN04487949_2636</name>
</gene>
<reference evidence="3" key="1">
    <citation type="submission" date="2016-10" db="EMBL/GenBank/DDBJ databases">
        <authorList>
            <person name="Varghese N."/>
            <person name="Submissions S."/>
        </authorList>
    </citation>
    <scope>NUCLEOTIDE SEQUENCE [LARGE SCALE GENOMIC DNA]</scope>
    <source>
        <strain evidence="3">CGMCC 1.10119</strain>
    </source>
</reference>
<dbReference type="OrthoDB" id="205088at2157"/>
<feature type="region of interest" description="Disordered" evidence="1">
    <location>
        <begin position="223"/>
        <end position="246"/>
    </location>
</feature>
<accession>A0A1G9W6D3</accession>
<name>A0A1G9W6D3_9EURY</name>
<dbReference type="AlphaFoldDB" id="A0A1G9W6D3"/>
<evidence type="ECO:0000313" key="3">
    <source>
        <dbReference type="Proteomes" id="UP000199451"/>
    </source>
</evidence>
<dbReference type="InterPro" id="IPR042099">
    <property type="entry name" value="ANL_N_sf"/>
</dbReference>
<protein>
    <recommendedName>
        <fullName evidence="4">Acetyl-CoA synthetase</fullName>
    </recommendedName>
</protein>
<dbReference type="Gene3D" id="3.40.50.12780">
    <property type="entry name" value="N-terminal domain of ligase-like"/>
    <property type="match status" value="1"/>
</dbReference>
<organism evidence="2 3">
    <name type="scientific">Halogranum gelatinilyticum</name>
    <dbReference type="NCBI Taxonomy" id="660521"/>
    <lineage>
        <taxon>Archaea</taxon>
        <taxon>Methanobacteriati</taxon>
        <taxon>Methanobacteriota</taxon>
        <taxon>Stenosarchaea group</taxon>
        <taxon>Halobacteria</taxon>
        <taxon>Halobacteriales</taxon>
        <taxon>Haloferacaceae</taxon>
    </lineage>
</organism>
<sequence>MNTLGDLVARERRSSATALSVPALDRDYSYRDFCTTAWKAGNFLGFLGVRGGGRVAVEPDLLPEPLLTVFGAALHGATTTFDTSDPDVRALVVPQDREGDFEDVPGTKRVVYGGPPSDPGVSHWETDVWSENPTFPPTPVDPETAALDVDGEAYSHRYLLDVAATVVDDADLTEEDDVVVRGSIADVDVFVAGVLAPLSVGATVVFPDDDDCGSQGTVAVVGDTDETETDVADAPEDHVLTASDVR</sequence>
<evidence type="ECO:0008006" key="4">
    <source>
        <dbReference type="Google" id="ProtNLM"/>
    </source>
</evidence>
<dbReference type="EMBL" id="FNHL01000003">
    <property type="protein sequence ID" value="SDM80088.1"/>
    <property type="molecule type" value="Genomic_DNA"/>
</dbReference>
<dbReference type="RefSeq" id="WP_089698065.1">
    <property type="nucleotide sequence ID" value="NZ_FNHL01000003.1"/>
</dbReference>
<dbReference type="SUPFAM" id="SSF56801">
    <property type="entry name" value="Acetyl-CoA synthetase-like"/>
    <property type="match status" value="1"/>
</dbReference>
<keyword evidence="3" id="KW-1185">Reference proteome</keyword>
<dbReference type="Proteomes" id="UP000199451">
    <property type="component" value="Unassembled WGS sequence"/>
</dbReference>
<dbReference type="STRING" id="660521.SAMN04487949_2636"/>
<feature type="compositionally biased region" description="Acidic residues" evidence="1">
    <location>
        <begin position="223"/>
        <end position="234"/>
    </location>
</feature>